<proteinExistence type="inferred from homology"/>
<organism evidence="5 6">
    <name type="scientific">Ralstonia solanacearum (strain UW551)</name>
    <dbReference type="NCBI Taxonomy" id="342110"/>
    <lineage>
        <taxon>Bacteria</taxon>
        <taxon>Pseudomonadati</taxon>
        <taxon>Pseudomonadota</taxon>
        <taxon>Betaproteobacteria</taxon>
        <taxon>Burkholderiales</taxon>
        <taxon>Burkholderiaceae</taxon>
        <taxon>Ralstonia</taxon>
        <taxon>Ralstonia solanacearum species complex</taxon>
    </lineage>
</organism>
<comment type="caution">
    <text evidence="5">The sequence shown here is derived from an EMBL/GenBank/DDBJ whole genome shotgun (WGS) entry which is preliminary data.</text>
</comment>
<feature type="domain" description="Periplasmic binding protein" evidence="4">
    <location>
        <begin position="93"/>
        <end position="353"/>
    </location>
</feature>
<dbReference type="CDD" id="cd06315">
    <property type="entry name" value="PBP1_ABC_sugar_binding-like"/>
    <property type="match status" value="1"/>
</dbReference>
<evidence type="ECO:0000256" key="1">
    <source>
        <dbReference type="ARBA" id="ARBA00004196"/>
    </source>
</evidence>
<evidence type="ECO:0000313" key="6">
    <source>
        <dbReference type="Proteomes" id="UP000005933"/>
    </source>
</evidence>
<dbReference type="SUPFAM" id="SSF53822">
    <property type="entry name" value="Periplasmic binding protein-like I"/>
    <property type="match status" value="1"/>
</dbReference>
<dbReference type="Pfam" id="PF13407">
    <property type="entry name" value="Peripla_BP_4"/>
    <property type="match status" value="1"/>
</dbReference>
<reference evidence="5 6" key="1">
    <citation type="journal article" date="2006" name="Mol. Plant Microbe Interact.">
        <title>Identification of open reading frames unique to a select agent: Ralstonia solanacearum race 3 biovar 2.</title>
        <authorList>
            <person name="Gabriel D.W."/>
            <person name="Allen C."/>
            <person name="Schell M."/>
            <person name="Denny T.P."/>
            <person name="Greenberg J.T."/>
            <person name="Duan Y.P."/>
            <person name="Flores-Cruz Z."/>
            <person name="Huang Q."/>
            <person name="Clifford J.M."/>
            <person name="Presting G."/>
            <person name="Gonzalez E.T."/>
            <person name="Reddy J."/>
            <person name="Elphinstone J."/>
            <person name="Swanson J."/>
            <person name="Yao J."/>
            <person name="Mulholland V."/>
            <person name="Liu L."/>
            <person name="Farmerie W."/>
            <person name="Patnaikuni M."/>
            <person name="Balogh B."/>
            <person name="Norman D."/>
            <person name="Alvarez A."/>
            <person name="Castillo J.A."/>
            <person name="Jones J."/>
            <person name="Saddler G."/>
            <person name="Walunas T."/>
            <person name="Zhukov A."/>
            <person name="Mikhailova N."/>
        </authorList>
    </citation>
    <scope>NUCLEOTIDE SEQUENCE [LARGE SCALE GENOMIC DNA]</scope>
    <source>
        <strain evidence="5 6">UW551</strain>
    </source>
</reference>
<dbReference type="Gene3D" id="3.40.50.2300">
    <property type="match status" value="2"/>
</dbReference>
<sequence length="398" mass="42043">MKGHCRERLPASGPMRHTALFIPYPVSRSEGAMKQTIGACMLAGVLWLAGLPQAWAQTVPHAWAQWLATASARHPQWSGPRSGPPAVTGASVAVISEDLRNGGILGVAKGIKEAAGAIGWSTRVYDAGGTPAGRARAVASALASQPGGVILVGVDAREMKPQLQPFAERGIPMVGWHVSPFAGPIPGSPVAVNVSTDPVAVARVTAMATIARSGGHAGIVVFTDSNFQIAKAKSAAMAEVIRACQGCHLLEVRDVAISRSAELMPAITRELLARYGDDWTDTLAINDLYFDYAAPELTKAGRPSASMRMLSAGDGSAAAFTRIRAGTFQVGTVAEPLNQQGWQLVDELNRLLAHASLSGYVAPVHLVTRENVAFDGGPQGLYDPDNGYRNTYRRIWKP</sequence>
<name>A0AB33V7R3_RALSU</name>
<dbReference type="GO" id="GO:0030313">
    <property type="term" value="C:cell envelope"/>
    <property type="evidence" value="ECO:0007669"/>
    <property type="project" value="UniProtKB-SubCell"/>
</dbReference>
<dbReference type="AlphaFoldDB" id="A0AB33V7R3"/>
<keyword evidence="3" id="KW-0732">Signal</keyword>
<evidence type="ECO:0000259" key="4">
    <source>
        <dbReference type="Pfam" id="PF13407"/>
    </source>
</evidence>
<comment type="similarity">
    <text evidence="2">Belongs to the bacterial solute-binding protein 2 family.</text>
</comment>
<dbReference type="PANTHER" id="PTHR46847">
    <property type="entry name" value="D-ALLOSE-BINDING PERIPLASMIC PROTEIN-RELATED"/>
    <property type="match status" value="1"/>
</dbReference>
<protein>
    <submittedName>
        <fullName evidence="5">Regulatory protein</fullName>
    </submittedName>
</protein>
<comment type="subcellular location">
    <subcellularLocation>
        <location evidence="1">Cell envelope</location>
    </subcellularLocation>
</comment>
<evidence type="ECO:0000313" key="5">
    <source>
        <dbReference type="EMBL" id="EAP70878.1"/>
    </source>
</evidence>
<dbReference type="PANTHER" id="PTHR46847:SF1">
    <property type="entry name" value="D-ALLOSE-BINDING PERIPLASMIC PROTEIN-RELATED"/>
    <property type="match status" value="1"/>
</dbReference>
<dbReference type="InterPro" id="IPR028082">
    <property type="entry name" value="Peripla_BP_I"/>
</dbReference>
<gene>
    <name evidence="5" type="ORF">RRSL_00491</name>
</gene>
<evidence type="ECO:0000256" key="3">
    <source>
        <dbReference type="ARBA" id="ARBA00022729"/>
    </source>
</evidence>
<dbReference type="GO" id="GO:0030246">
    <property type="term" value="F:carbohydrate binding"/>
    <property type="evidence" value="ECO:0007669"/>
    <property type="project" value="UniProtKB-ARBA"/>
</dbReference>
<dbReference type="EMBL" id="AAKL01000077">
    <property type="protein sequence ID" value="EAP70878.1"/>
    <property type="molecule type" value="Genomic_DNA"/>
</dbReference>
<dbReference type="Proteomes" id="UP000005933">
    <property type="component" value="Unassembled WGS sequence"/>
</dbReference>
<evidence type="ECO:0000256" key="2">
    <source>
        <dbReference type="ARBA" id="ARBA00007639"/>
    </source>
</evidence>
<accession>A0AB33V7R3</accession>
<dbReference type="InterPro" id="IPR025997">
    <property type="entry name" value="SBP_2_dom"/>
</dbReference>